<dbReference type="EMBL" id="BORW01000006">
    <property type="protein sequence ID" value="GIO66807.1"/>
    <property type="molecule type" value="Genomic_DNA"/>
</dbReference>
<protein>
    <recommendedName>
        <fullName evidence="4">DNA ligase</fullName>
    </recommendedName>
</protein>
<sequence length="601" mass="61340">MNIGSLIRGMLGDAKTGDAKQLEVKTGQVVRGMVLSVSEDGQEAVVQIQGVKVRAMLETPLQEGQTTLLQVQPPAAGGMLVLKPLSGSPNASLPAKSVADVLNALGLADTEENRTMIQAMQSSGVALTKENAELFGRMLQQKPASVPTAEWIQAAAIALQRGLPVTGESVRGLQQAVFGAPVHELLSQLEGALASSGQAKPAAGAGTPGALDQAALSSGANGMAAAKGTEPQQGISPAKEGAAGQEQGAAAAKSAALLAADRGLQPLLDKLQQVLLQLRAAPALAGLQGSGVAAGAAGAPAGGAAPPQEPAAQAASGGPAAPEAKPPQTPGAEPWVGRLLKLLGAEHEQQGVRGAMQPAQTAAAAQSARPEAAAPAMGQGAAPEAGPAAAGIHPAAAQIPASETAGARAEHALHGPGTQHDTLKGILLQLVNHDDAPPQLKEAAQQLVSHLTGQQLLLNTDRTAPFAQVTLLLPLNGPDGQETASIQIQSRRGAKGELDASNCRLWFDLQMKHLGQTLVDVQVVDRIVSLKVHNGHEWAGELLENHRDEIAGAIESIGYQLLSLKAEPLPEKEPDSPSAMLAKAAVSEYVPQSYRGVDYRV</sequence>
<feature type="region of interest" description="Disordered" evidence="1">
    <location>
        <begin position="293"/>
        <end position="334"/>
    </location>
</feature>
<evidence type="ECO:0000313" key="3">
    <source>
        <dbReference type="Proteomes" id="UP000680638"/>
    </source>
</evidence>
<feature type="compositionally biased region" description="Low complexity" evidence="1">
    <location>
        <begin position="355"/>
        <end position="388"/>
    </location>
</feature>
<name>A0ABQ4LU55_9BACL</name>
<feature type="compositionally biased region" description="Low complexity" evidence="1">
    <location>
        <begin position="238"/>
        <end position="247"/>
    </location>
</feature>
<dbReference type="Proteomes" id="UP000680638">
    <property type="component" value="Unassembled WGS sequence"/>
</dbReference>
<evidence type="ECO:0000256" key="1">
    <source>
        <dbReference type="SAM" id="MobiDB-lite"/>
    </source>
</evidence>
<gene>
    <name evidence="2" type="ORF">J21TS3_16280</name>
</gene>
<dbReference type="RefSeq" id="WP_212948909.1">
    <property type="nucleotide sequence ID" value="NZ_BORW01000006.1"/>
</dbReference>
<evidence type="ECO:0008006" key="4">
    <source>
        <dbReference type="Google" id="ProtNLM"/>
    </source>
</evidence>
<feature type="compositionally biased region" description="Low complexity" evidence="1">
    <location>
        <begin position="293"/>
        <end position="323"/>
    </location>
</feature>
<keyword evidence="3" id="KW-1185">Reference proteome</keyword>
<accession>A0ABQ4LU55</accession>
<organism evidence="2 3">
    <name type="scientific">Paenibacillus cookii</name>
    <dbReference type="NCBI Taxonomy" id="157839"/>
    <lineage>
        <taxon>Bacteria</taxon>
        <taxon>Bacillati</taxon>
        <taxon>Bacillota</taxon>
        <taxon>Bacilli</taxon>
        <taxon>Bacillales</taxon>
        <taxon>Paenibacillaceae</taxon>
        <taxon>Paenibacillus</taxon>
    </lineage>
</organism>
<reference evidence="2 3" key="1">
    <citation type="submission" date="2021-03" db="EMBL/GenBank/DDBJ databases">
        <title>Antimicrobial resistance genes in bacteria isolated from Japanese honey, and their potential for conferring macrolide and lincosamide resistance in the American foulbrood pathogen Paenibacillus larvae.</title>
        <authorList>
            <person name="Okamoto M."/>
            <person name="Kumagai M."/>
            <person name="Kanamori H."/>
            <person name="Takamatsu D."/>
        </authorList>
    </citation>
    <scope>NUCLEOTIDE SEQUENCE [LARGE SCALE GENOMIC DNA]</scope>
    <source>
        <strain evidence="2 3">J21TS3</strain>
    </source>
</reference>
<evidence type="ECO:0000313" key="2">
    <source>
        <dbReference type="EMBL" id="GIO66807.1"/>
    </source>
</evidence>
<feature type="region of interest" description="Disordered" evidence="1">
    <location>
        <begin position="222"/>
        <end position="247"/>
    </location>
</feature>
<feature type="region of interest" description="Disordered" evidence="1">
    <location>
        <begin position="348"/>
        <end position="388"/>
    </location>
</feature>
<proteinExistence type="predicted"/>
<comment type="caution">
    <text evidence="2">The sequence shown here is derived from an EMBL/GenBank/DDBJ whole genome shotgun (WGS) entry which is preliminary data.</text>
</comment>